<protein>
    <submittedName>
        <fullName evidence="8">Oxygen-evolving enhancer protein</fullName>
    </submittedName>
</protein>
<dbReference type="Pfam" id="PF05757">
    <property type="entry name" value="PsbQ"/>
    <property type="match status" value="1"/>
</dbReference>
<evidence type="ECO:0000313" key="8">
    <source>
        <dbReference type="EMBL" id="PON87485.1"/>
    </source>
</evidence>
<dbReference type="OrthoDB" id="667835at2759"/>
<dbReference type="STRING" id="63057.A0A2P5EPT1"/>
<keyword evidence="6" id="KW-0472">Membrane</keyword>
<name>A0A2P5EPT1_TREOI</name>
<dbReference type="GO" id="GO:0009767">
    <property type="term" value="P:photosynthetic electron transport chain"/>
    <property type="evidence" value="ECO:0007669"/>
    <property type="project" value="TreeGrafter"/>
</dbReference>
<dbReference type="Gene3D" id="1.20.120.290">
    <property type="entry name" value="Oxygen-evolving enhancer protein 3 (PsbQ), four-helix up-down bundle"/>
    <property type="match status" value="1"/>
</dbReference>
<comment type="subcellular location">
    <subcellularLocation>
        <location evidence="1">Plastid</location>
        <location evidence="1">Chloroplast thylakoid membrane</location>
    </subcellularLocation>
</comment>
<comment type="similarity">
    <text evidence="7">Belongs to the PsbQ family.</text>
</comment>
<dbReference type="InParanoid" id="A0A2P5EPT1"/>
<dbReference type="InterPro" id="IPR023222">
    <property type="entry name" value="PsbQ-like_dom_sf"/>
</dbReference>
<proteinExistence type="inferred from homology"/>
<evidence type="ECO:0000313" key="9">
    <source>
        <dbReference type="Proteomes" id="UP000237000"/>
    </source>
</evidence>
<dbReference type="FunCoup" id="A0A2P5EPT1">
    <property type="interactions" value="586"/>
</dbReference>
<dbReference type="EMBL" id="JXTC01000116">
    <property type="protein sequence ID" value="PON87485.1"/>
    <property type="molecule type" value="Genomic_DNA"/>
</dbReference>
<evidence type="ECO:0000256" key="5">
    <source>
        <dbReference type="ARBA" id="ARBA00023078"/>
    </source>
</evidence>
<evidence type="ECO:0000256" key="1">
    <source>
        <dbReference type="ARBA" id="ARBA00004334"/>
    </source>
</evidence>
<dbReference type="PANTHER" id="PTHR33399">
    <property type="entry name" value="OXYGEN-EVOLVING ENHANCER PROTEIN 3-1, CHLOROPLASTIC"/>
    <property type="match status" value="1"/>
</dbReference>
<dbReference type="SUPFAM" id="SSF101112">
    <property type="entry name" value="Oxygen-evolving enhancer protein 3"/>
    <property type="match status" value="1"/>
</dbReference>
<reference evidence="9" key="1">
    <citation type="submission" date="2016-06" db="EMBL/GenBank/DDBJ databases">
        <title>Parallel loss of symbiosis genes in relatives of nitrogen-fixing non-legume Parasponia.</title>
        <authorList>
            <person name="Van Velzen R."/>
            <person name="Holmer R."/>
            <person name="Bu F."/>
            <person name="Rutten L."/>
            <person name="Van Zeijl A."/>
            <person name="Liu W."/>
            <person name="Santuari L."/>
            <person name="Cao Q."/>
            <person name="Sharma T."/>
            <person name="Shen D."/>
            <person name="Roswanjaya Y."/>
            <person name="Wardhani T."/>
            <person name="Kalhor M.S."/>
            <person name="Jansen J."/>
            <person name="Van den Hoogen J."/>
            <person name="Gungor B."/>
            <person name="Hartog M."/>
            <person name="Hontelez J."/>
            <person name="Verver J."/>
            <person name="Yang W.-C."/>
            <person name="Schijlen E."/>
            <person name="Repin R."/>
            <person name="Schilthuizen M."/>
            <person name="Schranz E."/>
            <person name="Heidstra R."/>
            <person name="Miyata K."/>
            <person name="Fedorova E."/>
            <person name="Kohlen W."/>
            <person name="Bisseling T."/>
            <person name="Smit S."/>
            <person name="Geurts R."/>
        </authorList>
    </citation>
    <scope>NUCLEOTIDE SEQUENCE [LARGE SCALE GENOMIC DNA]</scope>
    <source>
        <strain evidence="9">cv. RG33-2</strain>
    </source>
</reference>
<evidence type="ECO:0000256" key="2">
    <source>
        <dbReference type="ARBA" id="ARBA00022528"/>
    </source>
</evidence>
<sequence>MALKSCWLVQPHLHSIPKLTCCCCCCFKPTNLALKKASQPKTRRGFVVMVAIAASLVLNFDGKLANGLDMELVAPDQTLEEAQSGIRGHALALLQVKAFIDSESWGEAQKALRRSSAYVKQDFYTIIQGRPASERPQLRKLYFDLFNNVTKLDYAARDKDASRVLQCYDNIVMTINDILSRV</sequence>
<evidence type="ECO:0000256" key="3">
    <source>
        <dbReference type="ARBA" id="ARBA00022640"/>
    </source>
</evidence>
<dbReference type="GO" id="GO:0005509">
    <property type="term" value="F:calcium ion binding"/>
    <property type="evidence" value="ECO:0007669"/>
    <property type="project" value="InterPro"/>
</dbReference>
<keyword evidence="9" id="KW-1185">Reference proteome</keyword>
<comment type="caution">
    <text evidence="8">The sequence shown here is derived from an EMBL/GenBank/DDBJ whole genome shotgun (WGS) entry which is preliminary data.</text>
</comment>
<dbReference type="InterPro" id="IPR008797">
    <property type="entry name" value="PSII_PsbQ"/>
</dbReference>
<keyword evidence="4" id="KW-0809">Transit peptide</keyword>
<evidence type="ECO:0000256" key="4">
    <source>
        <dbReference type="ARBA" id="ARBA00022946"/>
    </source>
</evidence>
<evidence type="ECO:0000256" key="7">
    <source>
        <dbReference type="ARBA" id="ARBA00035649"/>
    </source>
</evidence>
<evidence type="ECO:0000256" key="6">
    <source>
        <dbReference type="ARBA" id="ARBA00023136"/>
    </source>
</evidence>
<dbReference type="InterPro" id="IPR054099">
    <property type="entry name" value="PSII_PsbQ_pln"/>
</dbReference>
<gene>
    <name evidence="8" type="ORF">TorRG33x02_166630</name>
</gene>
<dbReference type="GO" id="GO:0009654">
    <property type="term" value="C:photosystem II oxygen evolving complex"/>
    <property type="evidence" value="ECO:0007669"/>
    <property type="project" value="InterPro"/>
</dbReference>
<dbReference type="Proteomes" id="UP000237000">
    <property type="component" value="Unassembled WGS sequence"/>
</dbReference>
<dbReference type="PANTHER" id="PTHR33399:SF6">
    <property type="entry name" value="PSBQ-LIKE PROTEIN 3, CHLOROPLASTIC"/>
    <property type="match status" value="1"/>
</dbReference>
<dbReference type="GO" id="GO:0009535">
    <property type="term" value="C:chloroplast thylakoid membrane"/>
    <property type="evidence" value="ECO:0007669"/>
    <property type="project" value="UniProtKB-SubCell"/>
</dbReference>
<organism evidence="8 9">
    <name type="scientific">Trema orientale</name>
    <name type="common">Charcoal tree</name>
    <name type="synonym">Celtis orientalis</name>
    <dbReference type="NCBI Taxonomy" id="63057"/>
    <lineage>
        <taxon>Eukaryota</taxon>
        <taxon>Viridiplantae</taxon>
        <taxon>Streptophyta</taxon>
        <taxon>Embryophyta</taxon>
        <taxon>Tracheophyta</taxon>
        <taxon>Spermatophyta</taxon>
        <taxon>Magnoliopsida</taxon>
        <taxon>eudicotyledons</taxon>
        <taxon>Gunneridae</taxon>
        <taxon>Pentapetalae</taxon>
        <taxon>rosids</taxon>
        <taxon>fabids</taxon>
        <taxon>Rosales</taxon>
        <taxon>Cannabaceae</taxon>
        <taxon>Trema</taxon>
    </lineage>
</organism>
<keyword evidence="3" id="KW-0934">Plastid</keyword>
<keyword evidence="2" id="KW-0150">Chloroplast</keyword>
<keyword evidence="5" id="KW-0793">Thylakoid</keyword>
<dbReference type="AlphaFoldDB" id="A0A2P5EPT1"/>
<dbReference type="GO" id="GO:0019898">
    <property type="term" value="C:extrinsic component of membrane"/>
    <property type="evidence" value="ECO:0007669"/>
    <property type="project" value="InterPro"/>
</dbReference>
<accession>A0A2P5EPT1</accession>
<dbReference type="FunFam" id="1.20.120.290:FF:000004">
    <property type="entry name" value="Oxygen-evolving enhancer protein 3"/>
    <property type="match status" value="1"/>
</dbReference>